<evidence type="ECO:0000256" key="5">
    <source>
        <dbReference type="ARBA" id="ARBA00023136"/>
    </source>
</evidence>
<reference evidence="10 11" key="1">
    <citation type="submission" date="2016-10" db="EMBL/GenBank/DDBJ databases">
        <title>Rodentibacter gen. nov. and new species.</title>
        <authorList>
            <person name="Christensen H."/>
        </authorList>
    </citation>
    <scope>NUCLEOTIDE SEQUENCE [LARGE SCALE GENOMIC DNA]</scope>
    <source>
        <strain evidence="10 11">Ac151</strain>
    </source>
</reference>
<evidence type="ECO:0000256" key="3">
    <source>
        <dbReference type="ARBA" id="ARBA00022452"/>
    </source>
</evidence>
<proteinExistence type="inferred from homology"/>
<keyword evidence="3 7" id="KW-1134">Transmembrane beta strand</keyword>
<comment type="caution">
    <text evidence="10">The sequence shown here is derived from an EMBL/GenBank/DDBJ whole genome shotgun (WGS) entry which is preliminary data.</text>
</comment>
<evidence type="ECO:0000256" key="1">
    <source>
        <dbReference type="ARBA" id="ARBA00004571"/>
    </source>
</evidence>
<dbReference type="SUPFAM" id="SSF56935">
    <property type="entry name" value="Porins"/>
    <property type="match status" value="1"/>
</dbReference>
<dbReference type="EMBL" id="MLHQ01000014">
    <property type="protein sequence ID" value="OOF58776.1"/>
    <property type="molecule type" value="Genomic_DNA"/>
</dbReference>
<protein>
    <submittedName>
        <fullName evidence="10">TonB-dependent receptor</fullName>
    </submittedName>
</protein>
<dbReference type="InterPro" id="IPR036942">
    <property type="entry name" value="Beta-barrel_TonB_sf"/>
</dbReference>
<accession>A0A1V3JQA5</accession>
<keyword evidence="2 7" id="KW-0813">Transport</keyword>
<evidence type="ECO:0000313" key="10">
    <source>
        <dbReference type="EMBL" id="OOF58776.1"/>
    </source>
</evidence>
<keyword evidence="8" id="KW-0732">Signal</keyword>
<gene>
    <name evidence="10" type="ORF">BKL49_06420</name>
</gene>
<keyword evidence="5 7" id="KW-0472">Membrane</keyword>
<comment type="similarity">
    <text evidence="7">Belongs to the TonB-dependent receptor family.</text>
</comment>
<feature type="chain" id="PRO_5012979808" evidence="8">
    <location>
        <begin position="24"/>
        <end position="786"/>
    </location>
</feature>
<evidence type="ECO:0000259" key="9">
    <source>
        <dbReference type="Pfam" id="PF07715"/>
    </source>
</evidence>
<evidence type="ECO:0000256" key="8">
    <source>
        <dbReference type="SAM" id="SignalP"/>
    </source>
</evidence>
<dbReference type="Pfam" id="PF07715">
    <property type="entry name" value="Plug"/>
    <property type="match status" value="1"/>
</dbReference>
<keyword evidence="10" id="KW-0675">Receptor</keyword>
<name>A0A1V3JQA5_9PAST</name>
<evidence type="ECO:0000256" key="7">
    <source>
        <dbReference type="PROSITE-ProRule" id="PRU01360"/>
    </source>
</evidence>
<feature type="domain" description="TonB-dependent receptor plug" evidence="9">
    <location>
        <begin position="47"/>
        <end position="172"/>
    </location>
</feature>
<dbReference type="AlphaFoldDB" id="A0A1V3JQA5"/>
<evidence type="ECO:0000313" key="11">
    <source>
        <dbReference type="Proteomes" id="UP000188602"/>
    </source>
</evidence>
<evidence type="ECO:0000256" key="6">
    <source>
        <dbReference type="ARBA" id="ARBA00023237"/>
    </source>
</evidence>
<dbReference type="STRING" id="1907939.BKL49_06420"/>
<dbReference type="InterPro" id="IPR039426">
    <property type="entry name" value="TonB-dep_rcpt-like"/>
</dbReference>
<keyword evidence="11" id="KW-1185">Reference proteome</keyword>
<evidence type="ECO:0000256" key="4">
    <source>
        <dbReference type="ARBA" id="ARBA00022692"/>
    </source>
</evidence>
<sequence length="786" mass="90642">MRLSYLHCFVVCGLSSLAINSFADEKPFKEKNQLEEIVVYANQTQELSSSQTISKEKIKTIPNSNGNITDYLKTNPHIRFEQSDQNGTQRGEIKPDNISINGADANQTAFFVDNVNVNNDLMVDSEVFDGAMQVVPGLGHTQAYFFDANMLSSIVVHDSNISASLGGFTGGAVVAKTRQYNGKNGVQLNYRTTGSSWAKLHADASLQDKFKNLLPDATLQATYQPKYKKHFFNVLAEQALTDNLGVVIGFSRRGSTIQQSQLVSKEGKRDNQFYRFRSDNGLVNFNWTPNTDNRIELGLRYSNYSESKFYPNTLNNNVKDYHQASGTTLAWIHAFNSGILTTTLAYDQMIDKRDSESADVETLIIPELDDAIEIGGYGDSQLRQRNASAAMEYALNTFDWGNVNHNISIGANYQFTQYKFNRDQDVTGKIIFFDPELPPDLIPDSPRELRAKKGKAHTQYQNLALYAEDLMKWRYFEFRTGVRAERDDYLKNTNIAPRLVAKWKPFEDTGLSLGYNRYYGRSFASLKLTDKILKLNENETRRYSKLQSLKTPYANELSLGFEQNWGNFAFNLKYIYRQNRQRILLDRYEDNEGKKVAEYKNGNPYNVNVYTFQVNSIEPWKLGKTYWNTGLAFDWLETKLRDVQGVNGKELVILDGKMMTREEMRRKVNANSEDWTIRYNLDMAIPEYGLTWSNYIWVKAPVKGYKEIDEQLEKPIYRTFNYGTHTQWDMRLRWQPTIAKQHKPYIQVDVLNVLNKTRKIMKQNGSENFGEYTPGREFWLEMGYEF</sequence>
<dbReference type="OrthoDB" id="9766643at2"/>
<dbReference type="RefSeq" id="WP_077423798.1">
    <property type="nucleotide sequence ID" value="NZ_MLHQ01000014.1"/>
</dbReference>
<dbReference type="Proteomes" id="UP000188602">
    <property type="component" value="Unassembled WGS sequence"/>
</dbReference>
<dbReference type="InterPro" id="IPR012910">
    <property type="entry name" value="Plug_dom"/>
</dbReference>
<feature type="signal peptide" evidence="8">
    <location>
        <begin position="1"/>
        <end position="23"/>
    </location>
</feature>
<comment type="subcellular location">
    <subcellularLocation>
        <location evidence="1 7">Cell outer membrane</location>
        <topology evidence="1 7">Multi-pass membrane protein</topology>
    </subcellularLocation>
</comment>
<dbReference type="GO" id="GO:0009279">
    <property type="term" value="C:cell outer membrane"/>
    <property type="evidence" value="ECO:0007669"/>
    <property type="project" value="UniProtKB-SubCell"/>
</dbReference>
<dbReference type="InterPro" id="IPR037066">
    <property type="entry name" value="Plug_dom_sf"/>
</dbReference>
<organism evidence="10 11">
    <name type="scientific">Rodentibacter myodis</name>
    <dbReference type="NCBI Taxonomy" id="1907939"/>
    <lineage>
        <taxon>Bacteria</taxon>
        <taxon>Pseudomonadati</taxon>
        <taxon>Pseudomonadota</taxon>
        <taxon>Gammaproteobacteria</taxon>
        <taxon>Pasteurellales</taxon>
        <taxon>Pasteurellaceae</taxon>
        <taxon>Rodentibacter</taxon>
    </lineage>
</organism>
<dbReference type="Gene3D" id="2.170.130.10">
    <property type="entry name" value="TonB-dependent receptor, plug domain"/>
    <property type="match status" value="1"/>
</dbReference>
<dbReference type="Gene3D" id="2.40.170.20">
    <property type="entry name" value="TonB-dependent receptor, beta-barrel domain"/>
    <property type="match status" value="1"/>
</dbReference>
<keyword evidence="6 7" id="KW-0998">Cell outer membrane</keyword>
<evidence type="ECO:0000256" key="2">
    <source>
        <dbReference type="ARBA" id="ARBA00022448"/>
    </source>
</evidence>
<keyword evidence="4 7" id="KW-0812">Transmembrane</keyword>
<dbReference type="PROSITE" id="PS52016">
    <property type="entry name" value="TONB_DEPENDENT_REC_3"/>
    <property type="match status" value="1"/>
</dbReference>